<dbReference type="Proteomes" id="UP000823915">
    <property type="component" value="Unassembled WGS sequence"/>
</dbReference>
<reference evidence="7" key="1">
    <citation type="journal article" date="2021" name="PeerJ">
        <title>Extensive microbial diversity within the chicken gut microbiome revealed by metagenomics and culture.</title>
        <authorList>
            <person name="Gilroy R."/>
            <person name="Ravi A."/>
            <person name="Getino M."/>
            <person name="Pursley I."/>
            <person name="Horton D.L."/>
            <person name="Alikhan N.F."/>
            <person name="Baker D."/>
            <person name="Gharbi K."/>
            <person name="Hall N."/>
            <person name="Watson M."/>
            <person name="Adriaenssens E.M."/>
            <person name="Foster-Nyarko E."/>
            <person name="Jarju S."/>
            <person name="Secka A."/>
            <person name="Antonio M."/>
            <person name="Oren A."/>
            <person name="Chaudhuri R.R."/>
            <person name="La Ragione R."/>
            <person name="Hildebrand F."/>
            <person name="Pallen M.J."/>
        </authorList>
    </citation>
    <scope>NUCLEOTIDE SEQUENCE</scope>
    <source>
        <strain evidence="7">1282</strain>
    </source>
</reference>
<keyword evidence="3" id="KW-0560">Oxidoreductase</keyword>
<evidence type="ECO:0000313" key="8">
    <source>
        <dbReference type="Proteomes" id="UP000823915"/>
    </source>
</evidence>
<dbReference type="NCBIfam" id="TIGR01470">
    <property type="entry name" value="cysG_Nterm"/>
    <property type="match status" value="1"/>
</dbReference>
<dbReference type="EC" id="1.3.1.76" evidence="2"/>
<comment type="catalytic activity">
    <reaction evidence="6">
        <text>precorrin-2 + NAD(+) = sirohydrochlorin + NADH + 2 H(+)</text>
        <dbReference type="Rhea" id="RHEA:15613"/>
        <dbReference type="ChEBI" id="CHEBI:15378"/>
        <dbReference type="ChEBI" id="CHEBI:57540"/>
        <dbReference type="ChEBI" id="CHEBI:57945"/>
        <dbReference type="ChEBI" id="CHEBI:58351"/>
        <dbReference type="ChEBI" id="CHEBI:58827"/>
        <dbReference type="EC" id="1.3.1.76"/>
    </reaction>
</comment>
<accession>A0A9D1YGL7</accession>
<keyword evidence="5" id="KW-0627">Porphyrin biosynthesis</keyword>
<evidence type="ECO:0000256" key="1">
    <source>
        <dbReference type="ARBA" id="ARBA00005010"/>
    </source>
</evidence>
<dbReference type="EMBL" id="DXDU01000110">
    <property type="protein sequence ID" value="HIY26883.1"/>
    <property type="molecule type" value="Genomic_DNA"/>
</dbReference>
<dbReference type="PANTHER" id="PTHR35330:SF1">
    <property type="entry name" value="SIROHEME BIOSYNTHESIS PROTEIN MET8"/>
    <property type="match status" value="1"/>
</dbReference>
<dbReference type="Pfam" id="PF13241">
    <property type="entry name" value="NAD_binding_7"/>
    <property type="match status" value="1"/>
</dbReference>
<evidence type="ECO:0000256" key="6">
    <source>
        <dbReference type="ARBA" id="ARBA00047561"/>
    </source>
</evidence>
<organism evidence="7 8">
    <name type="scientific">Candidatus Acutalibacter pullistercoris</name>
    <dbReference type="NCBI Taxonomy" id="2838418"/>
    <lineage>
        <taxon>Bacteria</taxon>
        <taxon>Bacillati</taxon>
        <taxon>Bacillota</taxon>
        <taxon>Clostridia</taxon>
        <taxon>Eubacteriales</taxon>
        <taxon>Acutalibacteraceae</taxon>
        <taxon>Acutalibacter</taxon>
    </lineage>
</organism>
<evidence type="ECO:0000313" key="7">
    <source>
        <dbReference type="EMBL" id="HIY26883.1"/>
    </source>
</evidence>
<reference evidence="7" key="2">
    <citation type="submission" date="2021-04" db="EMBL/GenBank/DDBJ databases">
        <authorList>
            <person name="Gilroy R."/>
        </authorList>
    </citation>
    <scope>NUCLEOTIDE SEQUENCE</scope>
    <source>
        <strain evidence="7">1282</strain>
    </source>
</reference>
<evidence type="ECO:0000256" key="2">
    <source>
        <dbReference type="ARBA" id="ARBA00012400"/>
    </source>
</evidence>
<dbReference type="InterPro" id="IPR028161">
    <property type="entry name" value="Met8-like"/>
</dbReference>
<dbReference type="InterPro" id="IPR006367">
    <property type="entry name" value="Sirohaem_synthase_N"/>
</dbReference>
<gene>
    <name evidence="7" type="ORF">H9838_06895</name>
</gene>
<dbReference type="PANTHER" id="PTHR35330">
    <property type="entry name" value="SIROHEME BIOSYNTHESIS PROTEIN MET8"/>
    <property type="match status" value="1"/>
</dbReference>
<name>A0A9D1YGL7_9FIRM</name>
<dbReference type="SUPFAM" id="SSF51735">
    <property type="entry name" value="NAD(P)-binding Rossmann-fold domains"/>
    <property type="match status" value="1"/>
</dbReference>
<dbReference type="AlphaFoldDB" id="A0A9D1YGL7"/>
<comment type="caution">
    <text evidence="7">The sequence shown here is derived from an EMBL/GenBank/DDBJ whole genome shotgun (WGS) entry which is preliminary data.</text>
</comment>
<dbReference type="Gene3D" id="3.40.50.720">
    <property type="entry name" value="NAD(P)-binding Rossmann-like Domain"/>
    <property type="match status" value="1"/>
</dbReference>
<dbReference type="GO" id="GO:0019354">
    <property type="term" value="P:siroheme biosynthetic process"/>
    <property type="evidence" value="ECO:0007669"/>
    <property type="project" value="InterPro"/>
</dbReference>
<dbReference type="GO" id="GO:0004325">
    <property type="term" value="F:ferrochelatase activity"/>
    <property type="evidence" value="ECO:0007669"/>
    <property type="project" value="InterPro"/>
</dbReference>
<sequence>MSDRRFPLFVDLAGRRAVVVGGGPVGLRRAKALAEFGAEVTLISPRCGEAPPPQVRYLPRPYAPGDLEGAFLAVAATGSREINRQIGEEARAAGIFVSVADSPEESSFYFPALCVEQGLVAGVVSETRDHKKTAAAAQAIRRLLEGSM</sequence>
<protein>
    <recommendedName>
        <fullName evidence="2">precorrin-2 dehydrogenase</fullName>
        <ecNumber evidence="2">1.3.1.76</ecNumber>
    </recommendedName>
</protein>
<evidence type="ECO:0000256" key="3">
    <source>
        <dbReference type="ARBA" id="ARBA00023002"/>
    </source>
</evidence>
<evidence type="ECO:0000256" key="5">
    <source>
        <dbReference type="ARBA" id="ARBA00023244"/>
    </source>
</evidence>
<dbReference type="GO" id="GO:0043115">
    <property type="term" value="F:precorrin-2 dehydrogenase activity"/>
    <property type="evidence" value="ECO:0007669"/>
    <property type="project" value="UniProtKB-EC"/>
</dbReference>
<comment type="pathway">
    <text evidence="1">Porphyrin-containing compound metabolism; siroheme biosynthesis; sirohydrochlorin from precorrin-2: step 1/1.</text>
</comment>
<dbReference type="InterPro" id="IPR036291">
    <property type="entry name" value="NAD(P)-bd_dom_sf"/>
</dbReference>
<evidence type="ECO:0000256" key="4">
    <source>
        <dbReference type="ARBA" id="ARBA00023027"/>
    </source>
</evidence>
<keyword evidence="4" id="KW-0520">NAD</keyword>
<proteinExistence type="predicted"/>